<evidence type="ECO:0000313" key="1">
    <source>
        <dbReference type="EnsemblPlants" id="MELO3C031595.2.1"/>
    </source>
</evidence>
<reference evidence="1" key="1">
    <citation type="submission" date="2023-03" db="UniProtKB">
        <authorList>
            <consortium name="EnsemblPlants"/>
        </authorList>
    </citation>
    <scope>IDENTIFICATION</scope>
</reference>
<dbReference type="EnsemblPlants" id="MELO3C031595.2.1">
    <property type="protein sequence ID" value="MELO3C031595.2.1"/>
    <property type="gene ID" value="MELO3C031595.2"/>
</dbReference>
<organism evidence="1">
    <name type="scientific">Cucumis melo</name>
    <name type="common">Muskmelon</name>
    <dbReference type="NCBI Taxonomy" id="3656"/>
    <lineage>
        <taxon>Eukaryota</taxon>
        <taxon>Viridiplantae</taxon>
        <taxon>Streptophyta</taxon>
        <taxon>Embryophyta</taxon>
        <taxon>Tracheophyta</taxon>
        <taxon>Spermatophyta</taxon>
        <taxon>Magnoliopsida</taxon>
        <taxon>eudicotyledons</taxon>
        <taxon>Gunneridae</taxon>
        <taxon>Pentapetalae</taxon>
        <taxon>rosids</taxon>
        <taxon>fabids</taxon>
        <taxon>Cucurbitales</taxon>
        <taxon>Cucurbitaceae</taxon>
        <taxon>Benincaseae</taxon>
        <taxon>Cucumis</taxon>
    </lineage>
</organism>
<protein>
    <submittedName>
        <fullName evidence="1">Uncharacterized protein</fullName>
    </submittedName>
</protein>
<dbReference type="Gramene" id="MELO3C031595.2.1">
    <property type="protein sequence ID" value="MELO3C031595.2.1"/>
    <property type="gene ID" value="MELO3C031595.2"/>
</dbReference>
<sequence length="149" mass="17024">MLSSFPWSSLLLHQGLSPICACTYLPHSTIFISTPLGCCSSKVLNLHSCLLNIVGVVLVVINSHHLSCFCFELEHVYIVKHGITQLVKAYFLTRVEYILFLKYELRLTSTFIVETEQKFNFKTLCHLSYVHFGIKYPFSSPYDNVSLLN</sequence>
<accession>A0A9I9EBS3</accession>
<proteinExistence type="predicted"/>
<dbReference type="AlphaFoldDB" id="A0A9I9EBS3"/>
<name>A0A9I9EBS3_CUCME</name>